<dbReference type="InterPro" id="IPR050567">
    <property type="entry name" value="Mitochondrial_Carrier"/>
</dbReference>
<dbReference type="STRING" id="7897.ENSLACP00000006188"/>
<dbReference type="EMBL" id="AFYH01178748">
    <property type="status" value="NOT_ANNOTATED_CDS"/>
    <property type="molecule type" value="Genomic_DNA"/>
</dbReference>
<feature type="repeat" description="Solcar" evidence="10">
    <location>
        <begin position="201"/>
        <end position="288"/>
    </location>
</feature>
<dbReference type="PROSITE" id="PS50920">
    <property type="entry name" value="SOLCAR"/>
    <property type="match status" value="3"/>
</dbReference>
<evidence type="ECO:0000256" key="4">
    <source>
        <dbReference type="ARBA" id="ARBA00022692"/>
    </source>
</evidence>
<feature type="repeat" description="Solcar" evidence="10">
    <location>
        <begin position="98"/>
        <end position="193"/>
    </location>
</feature>
<dbReference type="InterPro" id="IPR023395">
    <property type="entry name" value="MCP_dom_sf"/>
</dbReference>
<keyword evidence="7" id="KW-1133">Transmembrane helix</keyword>
<reference evidence="12" key="3">
    <citation type="submission" date="2025-09" db="UniProtKB">
        <authorList>
            <consortium name="Ensembl"/>
        </authorList>
    </citation>
    <scope>IDENTIFICATION</scope>
</reference>
<keyword evidence="9 10" id="KW-0472">Membrane</keyword>
<dbReference type="InterPro" id="IPR002067">
    <property type="entry name" value="MCP"/>
</dbReference>
<dbReference type="PANTHER" id="PTHR45624">
    <property type="entry name" value="MITOCHONDRIAL BASIC AMINO ACIDS TRANSPORTER-RELATED"/>
    <property type="match status" value="1"/>
</dbReference>
<dbReference type="Bgee" id="ENSLACG00000005487">
    <property type="expression patterns" value="Expressed in mesonephros and 1 other cell type or tissue"/>
</dbReference>
<keyword evidence="4 10" id="KW-0812">Transmembrane</keyword>
<dbReference type="FunFam" id="1.50.40.10:FF:000049">
    <property type="entry name" value="Solute carrier family 25 member 45"/>
    <property type="match status" value="1"/>
</dbReference>
<accession>H3A967</accession>
<gene>
    <name evidence="12" type="primary">SLC25A45</name>
</gene>
<dbReference type="GO" id="GO:0005743">
    <property type="term" value="C:mitochondrial inner membrane"/>
    <property type="evidence" value="ECO:0007669"/>
    <property type="project" value="UniProtKB-SubCell"/>
</dbReference>
<dbReference type="Ensembl" id="ENSLACT00000006240.1">
    <property type="protein sequence ID" value="ENSLACP00000006188.1"/>
    <property type="gene ID" value="ENSLACG00000005487.1"/>
</dbReference>
<dbReference type="Proteomes" id="UP000008672">
    <property type="component" value="Unassembled WGS sequence"/>
</dbReference>
<keyword evidence="13" id="KW-1185">Reference proteome</keyword>
<keyword evidence="6" id="KW-0999">Mitochondrion inner membrane</keyword>
<dbReference type="PRINTS" id="PR00926">
    <property type="entry name" value="MITOCARRIER"/>
</dbReference>
<sequence>KTMPLVEFVAGWISGGVGLVIGHPMDTIKVRLQTQSGYKGILDCVLKTYKHEKILGFFKGMSFPVLSIAFCNSLVFGSYSSALLYLNQSEQREGRAPPSNADVFIAGCFSGIVQLLVSAPVDLVKVRLQNQTHPYKYKLRGAQPKYKGPLHCMVSILREEGLPGLYRGVSALWIRDVPAYGQYFLTYEVLRRWMTGEGQEPGTVAVLIAGGSAGTLSWVMATPMDVIKARLQMDGVEGVKYRGVTSCIITSIKQEGVQVLFKGLLLNSTRAFPVNAVTFLTYESLLKIMD</sequence>
<evidence type="ECO:0000256" key="10">
    <source>
        <dbReference type="PROSITE-ProRule" id="PRU00282"/>
    </source>
</evidence>
<dbReference type="InParanoid" id="H3A967"/>
<evidence type="ECO:0000256" key="8">
    <source>
        <dbReference type="ARBA" id="ARBA00023128"/>
    </source>
</evidence>
<dbReference type="PANTHER" id="PTHR45624:SF6">
    <property type="entry name" value="SOLUTE CARRIER FAMILY 25 MEMBER 45"/>
    <property type="match status" value="1"/>
</dbReference>
<dbReference type="eggNOG" id="KOG0762">
    <property type="taxonomic scope" value="Eukaryota"/>
</dbReference>
<evidence type="ECO:0000256" key="5">
    <source>
        <dbReference type="ARBA" id="ARBA00022737"/>
    </source>
</evidence>
<reference evidence="12" key="2">
    <citation type="submission" date="2025-08" db="UniProtKB">
        <authorList>
            <consortium name="Ensembl"/>
        </authorList>
    </citation>
    <scope>IDENTIFICATION</scope>
</reference>
<dbReference type="Gene3D" id="1.50.40.10">
    <property type="entry name" value="Mitochondrial carrier domain"/>
    <property type="match status" value="1"/>
</dbReference>
<evidence type="ECO:0000256" key="3">
    <source>
        <dbReference type="ARBA" id="ARBA00022448"/>
    </source>
</evidence>
<proteinExistence type="inferred from homology"/>
<evidence type="ECO:0000256" key="11">
    <source>
        <dbReference type="RuleBase" id="RU000488"/>
    </source>
</evidence>
<name>H3A967_LATCH</name>
<comment type="similarity">
    <text evidence="2 11">Belongs to the mitochondrial carrier (TC 2.A.29) family.</text>
</comment>
<dbReference type="GO" id="GO:0022857">
    <property type="term" value="F:transmembrane transporter activity"/>
    <property type="evidence" value="ECO:0007669"/>
    <property type="project" value="TreeGrafter"/>
</dbReference>
<dbReference type="InterPro" id="IPR018108">
    <property type="entry name" value="MCP_transmembrane"/>
</dbReference>
<dbReference type="AlphaFoldDB" id="H3A967"/>
<evidence type="ECO:0000256" key="1">
    <source>
        <dbReference type="ARBA" id="ARBA00004448"/>
    </source>
</evidence>
<keyword evidence="8" id="KW-0496">Mitochondrion</keyword>
<organism evidence="12 13">
    <name type="scientific">Latimeria chalumnae</name>
    <name type="common">Coelacanth</name>
    <dbReference type="NCBI Taxonomy" id="7897"/>
    <lineage>
        <taxon>Eukaryota</taxon>
        <taxon>Metazoa</taxon>
        <taxon>Chordata</taxon>
        <taxon>Craniata</taxon>
        <taxon>Vertebrata</taxon>
        <taxon>Euteleostomi</taxon>
        <taxon>Coelacanthiformes</taxon>
        <taxon>Coelacanthidae</taxon>
        <taxon>Latimeria</taxon>
    </lineage>
</organism>
<keyword evidence="5" id="KW-0677">Repeat</keyword>
<dbReference type="HOGENOM" id="CLU_015166_16_1_1"/>
<comment type="subcellular location">
    <subcellularLocation>
        <location evidence="1">Mitochondrion inner membrane</location>
        <topology evidence="1">Multi-pass membrane protein</topology>
    </subcellularLocation>
</comment>
<dbReference type="EMBL" id="AFYH01178747">
    <property type="status" value="NOT_ANNOTATED_CDS"/>
    <property type="molecule type" value="Genomic_DNA"/>
</dbReference>
<dbReference type="GeneTree" id="ENSGT00940000161002"/>
<feature type="repeat" description="Solcar" evidence="10">
    <location>
        <begin position="2"/>
        <end position="85"/>
    </location>
</feature>
<reference evidence="13" key="1">
    <citation type="submission" date="2011-08" db="EMBL/GenBank/DDBJ databases">
        <title>The draft genome of Latimeria chalumnae.</title>
        <authorList>
            <person name="Di Palma F."/>
            <person name="Alfoldi J."/>
            <person name="Johnson J."/>
            <person name="Berlin A."/>
            <person name="Gnerre S."/>
            <person name="Jaffe D."/>
            <person name="MacCallum I."/>
            <person name="Young S."/>
            <person name="Walker B.J."/>
            <person name="Lander E."/>
            <person name="Lindblad-Toh K."/>
        </authorList>
    </citation>
    <scope>NUCLEOTIDE SEQUENCE [LARGE SCALE GENOMIC DNA]</scope>
    <source>
        <strain evidence="13">Wild caught</strain>
    </source>
</reference>
<dbReference type="Pfam" id="PF00153">
    <property type="entry name" value="Mito_carr"/>
    <property type="match status" value="3"/>
</dbReference>
<evidence type="ECO:0000256" key="9">
    <source>
        <dbReference type="ARBA" id="ARBA00023136"/>
    </source>
</evidence>
<evidence type="ECO:0000313" key="12">
    <source>
        <dbReference type="Ensembl" id="ENSLACP00000006188.1"/>
    </source>
</evidence>
<protein>
    <submittedName>
        <fullName evidence="12">Solute carrier family 25 member 45</fullName>
    </submittedName>
</protein>
<keyword evidence="3 11" id="KW-0813">Transport</keyword>
<evidence type="ECO:0000313" key="13">
    <source>
        <dbReference type="Proteomes" id="UP000008672"/>
    </source>
</evidence>
<evidence type="ECO:0000256" key="6">
    <source>
        <dbReference type="ARBA" id="ARBA00022792"/>
    </source>
</evidence>
<evidence type="ECO:0000256" key="7">
    <source>
        <dbReference type="ARBA" id="ARBA00022989"/>
    </source>
</evidence>
<dbReference type="OMA" id="WVTATPF"/>
<evidence type="ECO:0000256" key="2">
    <source>
        <dbReference type="ARBA" id="ARBA00006375"/>
    </source>
</evidence>
<dbReference type="SUPFAM" id="SSF103506">
    <property type="entry name" value="Mitochondrial carrier"/>
    <property type="match status" value="1"/>
</dbReference>
<dbReference type="FunCoup" id="H3A967">
    <property type="interactions" value="322"/>
</dbReference>